<name>A0A1A8T487_9GAMM</name>
<dbReference type="Proteomes" id="UP000092544">
    <property type="component" value="Unassembled WGS sequence"/>
</dbReference>
<organism evidence="5 6">
    <name type="scientific">Marinomonas spartinae</name>
    <dbReference type="NCBI Taxonomy" id="1792290"/>
    <lineage>
        <taxon>Bacteria</taxon>
        <taxon>Pseudomonadati</taxon>
        <taxon>Pseudomonadota</taxon>
        <taxon>Gammaproteobacteria</taxon>
        <taxon>Oceanospirillales</taxon>
        <taxon>Oceanospirillaceae</taxon>
        <taxon>Marinomonas</taxon>
    </lineage>
</organism>
<protein>
    <submittedName>
        <fullName evidence="5">KipI antagonist</fullName>
    </submittedName>
</protein>
<evidence type="ECO:0000256" key="3">
    <source>
        <dbReference type="ARBA" id="ARBA00022840"/>
    </source>
</evidence>
<sequence length="311" mass="33931">MAFNIKKSVMLALVQDLGRFGYQAAGLTTGGPMDEMAFRWGNALLNNDENAAQIEITFGLFSLEAQAPTSIALTGADLGATLNGQSILPWQTYAIKEGDILSFHQPVWGLRAYLSVKGGFLCQPTLGSTSTVVREHLGGLHGNGAKLAVGDSIAYESSNEHRQMRVPRHHIPDYSQQDIPVILSYQSADFSTTDHETFFSSRYRVSNHCDRMGYRMEGAPIGKEIRGITSEGIAYGAIQIPQDGQPIVLLNDRQTIGGYPKIGCVTRAGGDLLAQRKPGDMINFVSTSIPQATTERLQQLDQVKQLFSTNH</sequence>
<dbReference type="PANTHER" id="PTHR43309:SF4">
    <property type="entry name" value="CARBOXYLTRANSFERASE DOMAIN-CONTAINING PROTEIN"/>
    <property type="match status" value="1"/>
</dbReference>
<evidence type="ECO:0000313" key="5">
    <source>
        <dbReference type="EMBL" id="SBS25664.1"/>
    </source>
</evidence>
<dbReference type="Gene3D" id="2.40.100.10">
    <property type="entry name" value="Cyclophilin-like"/>
    <property type="match status" value="1"/>
</dbReference>
<dbReference type="OrthoDB" id="9768696at2"/>
<dbReference type="AlphaFoldDB" id="A0A1A8T487"/>
<dbReference type="GO" id="GO:0016787">
    <property type="term" value="F:hydrolase activity"/>
    <property type="evidence" value="ECO:0007669"/>
    <property type="project" value="UniProtKB-KW"/>
</dbReference>
<evidence type="ECO:0000256" key="1">
    <source>
        <dbReference type="ARBA" id="ARBA00022741"/>
    </source>
</evidence>
<keyword evidence="2" id="KW-0378">Hydrolase</keyword>
<dbReference type="InterPro" id="IPR003778">
    <property type="entry name" value="CT_A_B"/>
</dbReference>
<dbReference type="RefSeq" id="WP_067012071.1">
    <property type="nucleotide sequence ID" value="NZ_FLOB01000001.1"/>
</dbReference>
<dbReference type="InterPro" id="IPR052708">
    <property type="entry name" value="PxpC"/>
</dbReference>
<dbReference type="GO" id="GO:0005524">
    <property type="term" value="F:ATP binding"/>
    <property type="evidence" value="ECO:0007669"/>
    <property type="project" value="UniProtKB-KW"/>
</dbReference>
<proteinExistence type="predicted"/>
<dbReference type="PANTHER" id="PTHR43309">
    <property type="entry name" value="5-OXOPROLINASE SUBUNIT C"/>
    <property type="match status" value="1"/>
</dbReference>
<keyword evidence="3" id="KW-0067">ATP-binding</keyword>
<dbReference type="InterPro" id="IPR029000">
    <property type="entry name" value="Cyclophilin-like_dom_sf"/>
</dbReference>
<dbReference type="EMBL" id="FLOB01000001">
    <property type="protein sequence ID" value="SBS25664.1"/>
    <property type="molecule type" value="Genomic_DNA"/>
</dbReference>
<keyword evidence="6" id="KW-1185">Reference proteome</keyword>
<feature type="domain" description="Carboxyltransferase" evidence="4">
    <location>
        <begin position="24"/>
        <end position="302"/>
    </location>
</feature>
<dbReference type="Pfam" id="PF02626">
    <property type="entry name" value="CT_A_B"/>
    <property type="match status" value="1"/>
</dbReference>
<reference evidence="5 6" key="1">
    <citation type="submission" date="2016-06" db="EMBL/GenBank/DDBJ databases">
        <authorList>
            <person name="Kjaerup R.B."/>
            <person name="Dalgaard T.S."/>
            <person name="Juul-Madsen H.R."/>
        </authorList>
    </citation>
    <scope>NUCLEOTIDE SEQUENCE [LARGE SCALE GENOMIC DNA]</scope>
    <source>
        <strain evidence="5 6">CECT 8886</strain>
    </source>
</reference>
<gene>
    <name evidence="5" type="primary">kipA_1</name>
    <name evidence="5" type="ORF">MSP8886_00345</name>
</gene>
<dbReference type="STRING" id="1792290.MSP8886_00345"/>
<evidence type="ECO:0000313" key="6">
    <source>
        <dbReference type="Proteomes" id="UP000092544"/>
    </source>
</evidence>
<keyword evidence="1" id="KW-0547">Nucleotide-binding</keyword>
<dbReference type="SMART" id="SM00797">
    <property type="entry name" value="AHS2"/>
    <property type="match status" value="1"/>
</dbReference>
<evidence type="ECO:0000256" key="2">
    <source>
        <dbReference type="ARBA" id="ARBA00022801"/>
    </source>
</evidence>
<evidence type="ECO:0000259" key="4">
    <source>
        <dbReference type="SMART" id="SM00797"/>
    </source>
</evidence>
<accession>A0A1A8T487</accession>
<dbReference type="SUPFAM" id="SSF50891">
    <property type="entry name" value="Cyclophilin-like"/>
    <property type="match status" value="1"/>
</dbReference>
<dbReference type="NCBIfam" id="TIGR00724">
    <property type="entry name" value="urea_amlyse_rel"/>
    <property type="match status" value="1"/>
</dbReference>